<keyword evidence="1" id="KW-0472">Membrane</keyword>
<sequence length="393" mass="43172">MQSLRILILLLVVSPLGYGQQQYSEGACILLKQQADRFAHQLQNSNYRSAMREYDKYCRKPVAPRPVATNSNPAPIANNIAVAVPVKQATIPAAATPAPEPIAVKPEPKAVTATAEPTLSPEQTATLTAEATNAEQEPAVANADASTADRAISDMANSPETTTGSQTKVTVNTVADHTKPVEPGFWSDALLMQLLSNMPVIAANIFALLAAIFLLTSWLGFNLPGFKGVFAEYKLNRLLRWRLPRQYLHFRKLKLLTAKDEPTMIDHLVLCPAGIFVIAVRTNRGRISGSETAANWTRQYFGNSKQLMNPLHQNYKNIRAVQHLLQLQNGDASECLHSVVAFSRVARFDSQMPANVTYVDAVAAYIKQFEHSCFTDEQVARFAALLKQASTDQ</sequence>
<dbReference type="InterPro" id="IPR011528">
    <property type="entry name" value="NERD"/>
</dbReference>
<feature type="domain" description="NERD" evidence="2">
    <location>
        <begin position="227"/>
        <end position="344"/>
    </location>
</feature>
<dbReference type="PROSITE" id="PS50965">
    <property type="entry name" value="NERD"/>
    <property type="match status" value="1"/>
</dbReference>
<protein>
    <recommendedName>
        <fullName evidence="2">NERD domain-containing protein</fullName>
    </recommendedName>
</protein>
<dbReference type="AlphaFoldDB" id="A0A486XLM6"/>
<name>A0A486XLM6_9GAMM</name>
<accession>A0A486XLM6</accession>
<organism evidence="3">
    <name type="scientific">Rheinheimera sp. BAL341</name>
    <dbReference type="NCBI Taxonomy" id="1708203"/>
    <lineage>
        <taxon>Bacteria</taxon>
        <taxon>Pseudomonadati</taxon>
        <taxon>Pseudomonadota</taxon>
        <taxon>Gammaproteobacteria</taxon>
        <taxon>Chromatiales</taxon>
        <taxon>Chromatiaceae</taxon>
        <taxon>Rheinheimera</taxon>
    </lineage>
</organism>
<evidence type="ECO:0000313" key="3">
    <source>
        <dbReference type="EMBL" id="VHO03019.1"/>
    </source>
</evidence>
<keyword evidence="1" id="KW-0812">Transmembrane</keyword>
<feature type="transmembrane region" description="Helical" evidence="1">
    <location>
        <begin position="201"/>
        <end position="221"/>
    </location>
</feature>
<proteinExistence type="predicted"/>
<reference evidence="3" key="1">
    <citation type="submission" date="2019-04" db="EMBL/GenBank/DDBJ databases">
        <authorList>
            <person name="Brambilla D."/>
        </authorList>
    </citation>
    <scope>NUCLEOTIDE SEQUENCE</scope>
    <source>
        <strain evidence="3">BAL1</strain>
    </source>
</reference>
<evidence type="ECO:0000259" key="2">
    <source>
        <dbReference type="PROSITE" id="PS50965"/>
    </source>
</evidence>
<keyword evidence="1" id="KW-1133">Transmembrane helix</keyword>
<gene>
    <name evidence="3" type="ORF">BAL341_1169</name>
</gene>
<evidence type="ECO:0000256" key="1">
    <source>
        <dbReference type="SAM" id="Phobius"/>
    </source>
</evidence>
<dbReference type="EMBL" id="CAAJGR010000078">
    <property type="protein sequence ID" value="VHO03019.1"/>
    <property type="molecule type" value="Genomic_DNA"/>
</dbReference>
<dbReference type="Pfam" id="PF08378">
    <property type="entry name" value="NERD"/>
    <property type="match status" value="1"/>
</dbReference>